<proteinExistence type="predicted"/>
<gene>
    <name evidence="2" type="ORF">CLUP02_15419</name>
</gene>
<feature type="region of interest" description="Disordered" evidence="1">
    <location>
        <begin position="790"/>
        <end position="816"/>
    </location>
</feature>
<dbReference type="AlphaFoldDB" id="A0A9Q8WN95"/>
<keyword evidence="3" id="KW-1185">Reference proteome</keyword>
<protein>
    <submittedName>
        <fullName evidence="2">Uncharacterized protein</fullName>
    </submittedName>
</protein>
<accession>A0A9Q8WN95</accession>
<dbReference type="EMBL" id="CP019480">
    <property type="protein sequence ID" value="UQC89888.1"/>
    <property type="molecule type" value="Genomic_DNA"/>
</dbReference>
<dbReference type="RefSeq" id="XP_049151489.1">
    <property type="nucleotide sequence ID" value="XM_049294343.1"/>
</dbReference>
<reference evidence="2" key="1">
    <citation type="journal article" date="2021" name="Mol. Plant Microbe Interact.">
        <title>Complete Genome Sequence of the Plant-Pathogenic Fungus Colletotrichum lupini.</title>
        <authorList>
            <person name="Baroncelli R."/>
            <person name="Pensec F."/>
            <person name="Da Lio D."/>
            <person name="Boufleur T."/>
            <person name="Vicente I."/>
            <person name="Sarrocco S."/>
            <person name="Picot A."/>
            <person name="Baraldi E."/>
            <person name="Sukno S."/>
            <person name="Thon M."/>
            <person name="Le Floch G."/>
        </authorList>
    </citation>
    <scope>NUCLEOTIDE SEQUENCE</scope>
    <source>
        <strain evidence="2">IMI 504893</strain>
    </source>
</reference>
<name>A0A9Q8WN95_9PEZI</name>
<organism evidence="2 3">
    <name type="scientific">Colletotrichum lupini</name>
    <dbReference type="NCBI Taxonomy" id="145971"/>
    <lineage>
        <taxon>Eukaryota</taxon>
        <taxon>Fungi</taxon>
        <taxon>Dikarya</taxon>
        <taxon>Ascomycota</taxon>
        <taxon>Pezizomycotina</taxon>
        <taxon>Sordariomycetes</taxon>
        <taxon>Hypocreomycetidae</taxon>
        <taxon>Glomerellales</taxon>
        <taxon>Glomerellaceae</taxon>
        <taxon>Colletotrichum</taxon>
        <taxon>Colletotrichum acutatum species complex</taxon>
    </lineage>
</organism>
<feature type="compositionally biased region" description="Gly residues" evidence="1">
    <location>
        <begin position="797"/>
        <end position="807"/>
    </location>
</feature>
<evidence type="ECO:0000313" key="3">
    <source>
        <dbReference type="Proteomes" id="UP000830671"/>
    </source>
</evidence>
<sequence length="864" mass="95055">MEKTDLELRPADPEGSVPRYLHAWVPPRKLYDLPSTHCFHLIDGHGSLFCMVRQSVYGKEQTAVLYRLQASERWSDEASTDRSYVGSGLSYPYGVHPTLRYANKGTQSRSPILFLRFYTIRLAGAGKPRETDNEPSPHFMPPRHGTTAVVVSCPPSLQQLTTPTVNDFTLGAAVSSGKRIPNWLSTAMDADGSLASVVYSTQYSASPATSSSMTATFVSAEASDDPSFCLMTRRLGLTISDHSERRQGAAVIHAGRTSMLLEHVFSKAFISGVDVLCPLSQPPTTPTLPADPVCTLSVEWSPTVDGITVRRARPKLFPLARVVSHAVTAVITGQLASPGGWEGFTAASVSDLHASPGSPPPADTHSDPTWAASLANVLAFEWYSREWQAYHRFLRHASFLIQAAEHYRPFFSFLTFTMISPWADRVNGVLDASQLHQMVMNDAIATVARYDSVKSRTVDRRHSMLAHLKRELGLMYSDISRPHVQRTIPAATILHVPQPAGISIGKRNVAARWSSTHFHGNILCMDIWAAWRRRDTSPVSFGRPTESENAIGGRTAARCCVCMSMNMTGSNPKEVCTFKDDATGQEQLKIKRPDCDARTEVWVYQRLSILILQSASQPPDTAWPRGHDNVKSVELDGTVTINARLPAFPPPPPPPASQIHSSANVSVPGPFPASFSASRGTLQPIVPVCLGPFSYRTVDQVPLVVEWFVGEADWAWPLHRCPPCRVASAMEKICDGLAIWPGSEGFWAKEATSRVTLLVSDKKMVIGADSWTTAKTVMCQWANQARHYGSEQEGHEGLAGSGSGSGTGREMPNERCRSQFEEGLEKPFTLLTFFSSAGPVRLGTWRERRDRREQDKAFDGLLDW</sequence>
<dbReference type="GeneID" id="73349353"/>
<dbReference type="Proteomes" id="UP000830671">
    <property type="component" value="Chromosome 8"/>
</dbReference>
<evidence type="ECO:0000256" key="1">
    <source>
        <dbReference type="SAM" id="MobiDB-lite"/>
    </source>
</evidence>
<dbReference type="KEGG" id="clup:CLUP02_15419"/>
<evidence type="ECO:0000313" key="2">
    <source>
        <dbReference type="EMBL" id="UQC89888.1"/>
    </source>
</evidence>